<accession>A0A2H6BQB3</accession>
<gene>
    <name evidence="1" type="ORF">BGM30_14870</name>
</gene>
<evidence type="ECO:0000313" key="2">
    <source>
        <dbReference type="Proteomes" id="UP000236321"/>
    </source>
</evidence>
<name>A0A2H6BQB3_MICAE</name>
<reference evidence="2" key="1">
    <citation type="submission" date="2017-12" db="EMBL/GenBank/DDBJ databases">
        <title>Improved Draft Genome Sequence of Microcystis aeruginosa NIES-298, a Microcystin-Producing Cyanobacterium from Lake Kasumigaura, Japan.</title>
        <authorList>
            <person name="Yamaguchi H."/>
            <person name="Suzuki S."/>
            <person name="Kawachi M."/>
        </authorList>
    </citation>
    <scope>NUCLEOTIDE SEQUENCE [LARGE SCALE GENOMIC DNA]</scope>
    <source>
        <strain evidence="2">NIES-298</strain>
    </source>
</reference>
<comment type="caution">
    <text evidence="1">The sequence shown here is derived from an EMBL/GenBank/DDBJ whole genome shotgun (WGS) entry which is preliminary data.</text>
</comment>
<evidence type="ECO:0000313" key="1">
    <source>
        <dbReference type="EMBL" id="GBD52394.1"/>
    </source>
</evidence>
<proteinExistence type="predicted"/>
<dbReference type="Proteomes" id="UP000236321">
    <property type="component" value="Unassembled WGS sequence"/>
</dbReference>
<sequence length="459" mass="54028">MNELNNLYHLIIENLIDLNRLQGKSLSIKSYLQSLQPDVKRLRSSFHTNHVSVDYSNYNTQAAYLLAYYPHYVEMTYRVLESLQEKDPSLMQLVFDKKHLKVCLFCAGAAPEALGLLSFLRQFYPEVKSIVIYSYDLYSDTWRISQDITKNIINNCFKDYHFALLSHHLDINQIDSFFSIVSNIKDSSIFMFQNCLNEFGKNDKDLKTILENMKFLSENMPSHSFMFINDLRLYTQVNRIIDSIISIINDLNKTNFDDYNEQAFLINKSMEETFKSSIAISDNVTKYLLTGANNLIPRKIINYNYLSVYKIFTKENKLFEQSIDNKYIDLLEQFNRLQTKFNSFDVKLEQLLAVESNYLKISEIVESYDQKLEEFQTTLQKQKDTIQADLETFKSHLQNLETKNSKQKIKLEEIERRLNRFQEERKNLTRQLERNRKAVIFAILIGLLGVILGVIALFR</sequence>
<dbReference type="RefSeq" id="WP_103111883.1">
    <property type="nucleotide sequence ID" value="NZ_BEIU01000005.1"/>
</dbReference>
<protein>
    <submittedName>
        <fullName evidence="1">Uncharacterized protein</fullName>
    </submittedName>
</protein>
<dbReference type="AlphaFoldDB" id="A0A2H6BQB3"/>
<organism evidence="1 2">
    <name type="scientific">Microcystis aeruginosa NIES-298</name>
    <dbReference type="NCBI Taxonomy" id="449468"/>
    <lineage>
        <taxon>Bacteria</taxon>
        <taxon>Bacillati</taxon>
        <taxon>Cyanobacteriota</taxon>
        <taxon>Cyanophyceae</taxon>
        <taxon>Oscillatoriophycideae</taxon>
        <taxon>Chroococcales</taxon>
        <taxon>Microcystaceae</taxon>
        <taxon>Microcystis</taxon>
    </lineage>
</organism>
<dbReference type="EMBL" id="BEYQ01000004">
    <property type="protein sequence ID" value="GBD52394.1"/>
    <property type="molecule type" value="Genomic_DNA"/>
</dbReference>